<name>A0AB34HLX1_ESCRO</name>
<comment type="caution">
    <text evidence="2">The sequence shown here is derived from an EMBL/GenBank/DDBJ whole genome shotgun (WGS) entry which is preliminary data.</text>
</comment>
<reference evidence="2 3" key="1">
    <citation type="submission" date="2022-11" db="EMBL/GenBank/DDBJ databases">
        <title>Whole genome sequence of Eschrichtius robustus ER-17-0199.</title>
        <authorList>
            <person name="Bruniche-Olsen A."/>
            <person name="Black A.N."/>
            <person name="Fields C.J."/>
            <person name="Walden K."/>
            <person name="Dewoody J.A."/>
        </authorList>
    </citation>
    <scope>NUCLEOTIDE SEQUENCE [LARGE SCALE GENOMIC DNA]</scope>
    <source>
        <strain evidence="2">ER-17-0199</strain>
        <tissue evidence="2">Blubber</tissue>
    </source>
</reference>
<evidence type="ECO:0000256" key="1">
    <source>
        <dbReference type="SAM" id="MobiDB-lite"/>
    </source>
</evidence>
<proteinExistence type="predicted"/>
<keyword evidence="3" id="KW-1185">Reference proteome</keyword>
<dbReference type="EMBL" id="JAIQCJ010000943">
    <property type="protein sequence ID" value="KAJ8793796.1"/>
    <property type="molecule type" value="Genomic_DNA"/>
</dbReference>
<protein>
    <submittedName>
        <fullName evidence="2">Uncharacterized protein</fullName>
    </submittedName>
</protein>
<feature type="compositionally biased region" description="Polar residues" evidence="1">
    <location>
        <begin position="49"/>
        <end position="66"/>
    </location>
</feature>
<organism evidence="2 3">
    <name type="scientific">Eschrichtius robustus</name>
    <name type="common">California gray whale</name>
    <name type="synonym">Eschrichtius gibbosus</name>
    <dbReference type="NCBI Taxonomy" id="9764"/>
    <lineage>
        <taxon>Eukaryota</taxon>
        <taxon>Metazoa</taxon>
        <taxon>Chordata</taxon>
        <taxon>Craniata</taxon>
        <taxon>Vertebrata</taxon>
        <taxon>Euteleostomi</taxon>
        <taxon>Mammalia</taxon>
        <taxon>Eutheria</taxon>
        <taxon>Laurasiatheria</taxon>
        <taxon>Artiodactyla</taxon>
        <taxon>Whippomorpha</taxon>
        <taxon>Cetacea</taxon>
        <taxon>Mysticeti</taxon>
        <taxon>Eschrichtiidae</taxon>
        <taxon>Eschrichtius</taxon>
    </lineage>
</organism>
<gene>
    <name evidence="2" type="ORF">J1605_019217</name>
</gene>
<sequence length="198" mass="20751">MVGDANQPPRQAWQQSEQRAGRSGQASFGPRQGEAASLPSHAGRLRTGSRASQHGLSRSPTLTASSLLKIPVQNGGWAWRTNHRDAHLPRRARRPLKDARASLRGVPTSSSGGDETAGAAKGPSRRTASSLGGAGSSEPCHVAGESSRGGWGEEKWAGGLGDSLRPDDDGVVMEPRGRARACATLLAGRPVAERRPRS</sequence>
<feature type="region of interest" description="Disordered" evidence="1">
    <location>
        <begin position="1"/>
        <end position="172"/>
    </location>
</feature>
<evidence type="ECO:0000313" key="3">
    <source>
        <dbReference type="Proteomes" id="UP001159641"/>
    </source>
</evidence>
<accession>A0AB34HLX1</accession>
<dbReference type="AlphaFoldDB" id="A0AB34HLX1"/>
<evidence type="ECO:0000313" key="2">
    <source>
        <dbReference type="EMBL" id="KAJ8793796.1"/>
    </source>
</evidence>
<feature type="compositionally biased region" description="Polar residues" evidence="1">
    <location>
        <begin position="8"/>
        <end position="18"/>
    </location>
</feature>
<dbReference type="Proteomes" id="UP001159641">
    <property type="component" value="Unassembled WGS sequence"/>
</dbReference>